<evidence type="ECO:0000313" key="2">
    <source>
        <dbReference type="Proteomes" id="UP000579153"/>
    </source>
</evidence>
<evidence type="ECO:0000313" key="1">
    <source>
        <dbReference type="EMBL" id="MBB5777664.1"/>
    </source>
</evidence>
<protein>
    <submittedName>
        <fullName evidence="1">NADPH:quinone reductase-like Zn-dependent oxidoreductase</fullName>
    </submittedName>
</protein>
<gene>
    <name evidence="1" type="ORF">HD596_004420</name>
</gene>
<sequence length="61" mass="6569">MNALAYPEVLGKAYAEMAGQVAAGELRVVRGGDYPMSDVRRAHADLRGRRTVSKLVLGPAR</sequence>
<organism evidence="1 2">
    <name type="scientific">Nonomuraea jabiensis</name>
    <dbReference type="NCBI Taxonomy" id="882448"/>
    <lineage>
        <taxon>Bacteria</taxon>
        <taxon>Bacillati</taxon>
        <taxon>Actinomycetota</taxon>
        <taxon>Actinomycetes</taxon>
        <taxon>Streptosporangiales</taxon>
        <taxon>Streptosporangiaceae</taxon>
        <taxon>Nonomuraea</taxon>
    </lineage>
</organism>
<comment type="caution">
    <text evidence="1">The sequence shown here is derived from an EMBL/GenBank/DDBJ whole genome shotgun (WGS) entry which is preliminary data.</text>
</comment>
<keyword evidence="2" id="KW-1185">Reference proteome</keyword>
<dbReference type="Pfam" id="PF13602">
    <property type="entry name" value="ADH_zinc_N_2"/>
    <property type="match status" value="1"/>
</dbReference>
<dbReference type="EMBL" id="JACHMB010000001">
    <property type="protein sequence ID" value="MBB5777664.1"/>
    <property type="molecule type" value="Genomic_DNA"/>
</dbReference>
<dbReference type="Proteomes" id="UP000579153">
    <property type="component" value="Unassembled WGS sequence"/>
</dbReference>
<name>A0A7W9G5J3_9ACTN</name>
<accession>A0A7W9G5J3</accession>
<proteinExistence type="predicted"/>
<reference evidence="1 2" key="1">
    <citation type="submission" date="2020-08" db="EMBL/GenBank/DDBJ databases">
        <title>Sequencing the genomes of 1000 actinobacteria strains.</title>
        <authorList>
            <person name="Klenk H.-P."/>
        </authorList>
    </citation>
    <scope>NUCLEOTIDE SEQUENCE [LARGE SCALE GENOMIC DNA]</scope>
    <source>
        <strain evidence="1 2">DSM 45507</strain>
    </source>
</reference>
<dbReference type="Gene3D" id="3.90.180.10">
    <property type="entry name" value="Medium-chain alcohol dehydrogenases, catalytic domain"/>
    <property type="match status" value="1"/>
</dbReference>
<dbReference type="AlphaFoldDB" id="A0A7W9G5J3"/>